<dbReference type="InterPro" id="IPR051055">
    <property type="entry name" value="PIF1_helicase"/>
</dbReference>
<dbReference type="CDD" id="cd18037">
    <property type="entry name" value="DEXSc_Pif1_like"/>
    <property type="match status" value="1"/>
</dbReference>
<dbReference type="Pfam" id="PF05970">
    <property type="entry name" value="PIF1"/>
    <property type="match status" value="1"/>
</dbReference>
<feature type="domain" description="DNA helicase Pif1-like DEAD-box helicase" evidence="9">
    <location>
        <begin position="9"/>
        <end position="152"/>
    </location>
</feature>
<dbReference type="InterPro" id="IPR049163">
    <property type="entry name" value="Pif1-like_2B_dom"/>
</dbReference>
<dbReference type="InterPro" id="IPR010285">
    <property type="entry name" value="DNA_helicase_pif1-like_DEAD"/>
</dbReference>
<dbReference type="PANTHER" id="PTHR47642">
    <property type="entry name" value="ATP-DEPENDENT DNA HELICASE"/>
    <property type="match status" value="1"/>
</dbReference>
<evidence type="ECO:0000259" key="10">
    <source>
        <dbReference type="Pfam" id="PF21530"/>
    </source>
</evidence>
<feature type="domain" description="DNA helicase Pif1-like 2B" evidence="10">
    <location>
        <begin position="276"/>
        <end position="320"/>
    </location>
</feature>
<evidence type="ECO:0000256" key="5">
    <source>
        <dbReference type="ARBA" id="ARBA00022840"/>
    </source>
</evidence>
<evidence type="ECO:0000256" key="1">
    <source>
        <dbReference type="ARBA" id="ARBA00022741"/>
    </source>
</evidence>
<dbReference type="SUPFAM" id="SSF52540">
    <property type="entry name" value="P-loop containing nucleoside triphosphate hydrolases"/>
    <property type="match status" value="2"/>
</dbReference>
<dbReference type="Gene3D" id="2.30.30.940">
    <property type="match status" value="1"/>
</dbReference>
<dbReference type="EMBL" id="PNGY01000001">
    <property type="protein sequence ID" value="PMC55563.1"/>
    <property type="molecule type" value="Genomic_DNA"/>
</dbReference>
<comment type="caution">
    <text evidence="11">The sequence shown here is derived from an EMBL/GenBank/DDBJ whole genome shotgun (WGS) entry which is preliminary data.</text>
</comment>
<dbReference type="GO" id="GO:0000723">
    <property type="term" value="P:telomere maintenance"/>
    <property type="evidence" value="ECO:0007669"/>
    <property type="project" value="InterPro"/>
</dbReference>
<name>A0A9X7I9X9_9BIFI</name>
<keyword evidence="11" id="KW-0540">Nuclease</keyword>
<dbReference type="GO" id="GO:0004519">
    <property type="term" value="F:endonuclease activity"/>
    <property type="evidence" value="ECO:0007669"/>
    <property type="project" value="UniProtKB-KW"/>
</dbReference>
<dbReference type="Proteomes" id="UP000235293">
    <property type="component" value="Unassembled WGS sequence"/>
</dbReference>
<evidence type="ECO:0000256" key="4">
    <source>
        <dbReference type="ARBA" id="ARBA00022806"/>
    </source>
</evidence>
<organism evidence="11 12">
    <name type="scientific">Gardnerella swidsinskii</name>
    <dbReference type="NCBI Taxonomy" id="2792979"/>
    <lineage>
        <taxon>Bacteria</taxon>
        <taxon>Bacillati</taxon>
        <taxon>Actinomycetota</taxon>
        <taxon>Actinomycetes</taxon>
        <taxon>Bifidobacteriales</taxon>
        <taxon>Bifidobacteriaceae</taxon>
        <taxon>Gardnerella</taxon>
    </lineage>
</organism>
<keyword evidence="7" id="KW-0234">DNA repair</keyword>
<evidence type="ECO:0000256" key="3">
    <source>
        <dbReference type="ARBA" id="ARBA00022801"/>
    </source>
</evidence>
<sequence>MKQSEALTIINAGASAFITGAPGAGKTYVLNEAIRVMRKNGLSVAVTASTGIAATHLNGQTIHSWSGVGVSNALTDTLLKTIRARRGKRIKATDVLVLDEVSMIHAWLFDMVDEVCRKVRKNPAPFGGLQVVISGDFFQLPPVSTSMRNRDVFEPSSEFISSREKYTAAGKNPEGYITESFAWDALKPVVCYLTEQHRQDDGKLLEVLTDIRSGLVSDDDKQVLASRLGEYPQDDEVAVHLFPTNSQADGLNNMQLAEIDSEPHEFVATEAGPKNLVECLKKNMLAPERLVLKAGAAVMALRNDQEKQYVNGSVGRVLRFAPESKGGWPIVEFENGNIVTLKPAAWEMTDGETVLASVNQVPLRCAWGITIHKSQGMTLDSAVMDLRRTFAPGMGYVALSRVENLGGLYLEGINDRAFSVSADAVLLDGSLREASRCASELLASDGASSFVAKKADGDFADQQEFSLFENAGDGVTDEFSFDDEF</sequence>
<evidence type="ECO:0000259" key="9">
    <source>
        <dbReference type="Pfam" id="PF05970"/>
    </source>
</evidence>
<dbReference type="GO" id="GO:0006281">
    <property type="term" value="P:DNA repair"/>
    <property type="evidence" value="ECO:0007669"/>
    <property type="project" value="InterPro"/>
</dbReference>
<gene>
    <name evidence="11" type="ORF">CJ213_05740</name>
</gene>
<dbReference type="CDD" id="cd18809">
    <property type="entry name" value="SF1_C_RecD"/>
    <property type="match status" value="1"/>
</dbReference>
<dbReference type="PANTHER" id="PTHR47642:SF5">
    <property type="entry name" value="ATP-DEPENDENT DNA HELICASE"/>
    <property type="match status" value="1"/>
</dbReference>
<dbReference type="InterPro" id="IPR027417">
    <property type="entry name" value="P-loop_NTPase"/>
</dbReference>
<evidence type="ECO:0000256" key="7">
    <source>
        <dbReference type="ARBA" id="ARBA00023204"/>
    </source>
</evidence>
<evidence type="ECO:0000256" key="6">
    <source>
        <dbReference type="ARBA" id="ARBA00023125"/>
    </source>
</evidence>
<keyword evidence="2" id="KW-0227">DNA damage</keyword>
<dbReference type="Gene3D" id="3.40.50.300">
    <property type="entry name" value="P-loop containing nucleotide triphosphate hydrolases"/>
    <property type="match status" value="1"/>
</dbReference>
<evidence type="ECO:0000313" key="12">
    <source>
        <dbReference type="Proteomes" id="UP000235293"/>
    </source>
</evidence>
<reference evidence="11 12" key="1">
    <citation type="submission" date="2017-09" db="EMBL/GenBank/DDBJ databases">
        <title>Bacterial strain isolated from the female urinary microbiota.</title>
        <authorList>
            <person name="Thomas-White K."/>
            <person name="Kumar N."/>
            <person name="Forster S."/>
            <person name="Putonti C."/>
            <person name="Lawley T."/>
            <person name="Wolfe A.J."/>
        </authorList>
    </citation>
    <scope>NUCLEOTIDE SEQUENCE [LARGE SCALE GENOMIC DNA]</scope>
    <source>
        <strain evidence="11 12">UMB0411</strain>
    </source>
</reference>
<dbReference type="GO" id="GO:0003678">
    <property type="term" value="F:DNA helicase activity"/>
    <property type="evidence" value="ECO:0007669"/>
    <property type="project" value="InterPro"/>
</dbReference>
<keyword evidence="3" id="KW-0378">Hydrolase</keyword>
<evidence type="ECO:0000256" key="8">
    <source>
        <dbReference type="ARBA" id="ARBA00023235"/>
    </source>
</evidence>
<keyword evidence="5" id="KW-0067">ATP-binding</keyword>
<keyword evidence="11" id="KW-0255">Endonuclease</keyword>
<protein>
    <submittedName>
        <fullName evidence="11">ATP-dependent endonuclease</fullName>
    </submittedName>
</protein>
<evidence type="ECO:0000313" key="11">
    <source>
        <dbReference type="EMBL" id="PMC55563.1"/>
    </source>
</evidence>
<evidence type="ECO:0000256" key="2">
    <source>
        <dbReference type="ARBA" id="ARBA00022763"/>
    </source>
</evidence>
<keyword evidence="4" id="KW-0347">Helicase</keyword>
<dbReference type="Pfam" id="PF21530">
    <property type="entry name" value="Pif1_2B_dom"/>
    <property type="match status" value="1"/>
</dbReference>
<keyword evidence="1" id="KW-0547">Nucleotide-binding</keyword>
<keyword evidence="8" id="KW-0413">Isomerase</keyword>
<dbReference type="AlphaFoldDB" id="A0A9X7I9X9"/>
<keyword evidence="6" id="KW-0238">DNA-binding</keyword>
<accession>A0A9X7I9X9</accession>
<proteinExistence type="predicted"/>
<dbReference type="RefSeq" id="WP_102155675.1">
    <property type="nucleotide sequence ID" value="NZ_PNGY01000001.1"/>
</dbReference>